<comment type="caution">
    <text evidence="4">The sequence shown here is derived from an EMBL/GenBank/DDBJ whole genome shotgun (WGS) entry which is preliminary data.</text>
</comment>
<reference evidence="4 5" key="1">
    <citation type="submission" date="2021-03" db="EMBL/GenBank/DDBJ databases">
        <title>Enterococcal diversity collection.</title>
        <authorList>
            <person name="Gilmore M.S."/>
            <person name="Schwartzman J."/>
            <person name="Van Tyne D."/>
            <person name="Martin M."/>
            <person name="Earl A.M."/>
            <person name="Manson A.L."/>
            <person name="Straub T."/>
            <person name="Salamzade R."/>
            <person name="Saavedra J."/>
            <person name="Lebreton F."/>
            <person name="Prichula J."/>
            <person name="Schaufler K."/>
            <person name="Gaca A."/>
            <person name="Sgardioli B."/>
            <person name="Wagenaar J."/>
            <person name="Strong T."/>
        </authorList>
    </citation>
    <scope>NUCLEOTIDE SEQUENCE [LARGE SCALE GENOMIC DNA]</scope>
    <source>
        <strain evidence="4 5">669A</strain>
    </source>
</reference>
<evidence type="ECO:0000313" key="5">
    <source>
        <dbReference type="Proteomes" id="UP000664601"/>
    </source>
</evidence>
<dbReference type="CDD" id="cd06850">
    <property type="entry name" value="biotinyl_domain"/>
    <property type="match status" value="1"/>
</dbReference>
<dbReference type="PROSITE" id="PS00188">
    <property type="entry name" value="BIOTIN"/>
    <property type="match status" value="1"/>
</dbReference>
<evidence type="ECO:0000259" key="3">
    <source>
        <dbReference type="PROSITE" id="PS50968"/>
    </source>
</evidence>
<evidence type="ECO:0000256" key="2">
    <source>
        <dbReference type="SAM" id="MobiDB-lite"/>
    </source>
</evidence>
<dbReference type="PANTHER" id="PTHR45266:SF3">
    <property type="entry name" value="OXALOACETATE DECARBOXYLASE ALPHA CHAIN"/>
    <property type="match status" value="1"/>
</dbReference>
<dbReference type="InterPro" id="IPR000089">
    <property type="entry name" value="Biotin_lipoyl"/>
</dbReference>
<keyword evidence="1" id="KW-0092">Biotin</keyword>
<dbReference type="PROSITE" id="PS50968">
    <property type="entry name" value="BIOTINYL_LIPOYL"/>
    <property type="match status" value="1"/>
</dbReference>
<keyword evidence="5" id="KW-1185">Reference proteome</keyword>
<feature type="domain" description="Lipoyl-binding" evidence="3">
    <location>
        <begin position="42"/>
        <end position="118"/>
    </location>
</feature>
<dbReference type="Proteomes" id="UP000664601">
    <property type="component" value="Unassembled WGS sequence"/>
</dbReference>
<dbReference type="EMBL" id="JAFREM010000029">
    <property type="protein sequence ID" value="MBO1308071.1"/>
    <property type="molecule type" value="Genomic_DNA"/>
</dbReference>
<sequence>MKHYEITVDGQVYQVTLREISEAEAKQKSTAAPQPAAPAAAPAQAPVSSGTEIPAPMAGNVLSILVKPGDQVKTGDVLLILEAMKMENEIVSPMDGVVSEVLTETGQTVESGQLLIMI</sequence>
<dbReference type="SUPFAM" id="SSF51230">
    <property type="entry name" value="Single hybrid motif"/>
    <property type="match status" value="1"/>
</dbReference>
<dbReference type="InterPro" id="IPR001882">
    <property type="entry name" value="Biotin_BS"/>
</dbReference>
<name>A0ABS3LH80_9ENTE</name>
<dbReference type="InterPro" id="IPR050709">
    <property type="entry name" value="Biotin_Carboxyl_Carrier/Decarb"/>
</dbReference>
<proteinExistence type="predicted"/>
<gene>
    <name evidence="4" type="ORF">JZO70_17985</name>
</gene>
<organism evidence="4 5">
    <name type="scientific">Candidatus Enterococcus moelleringii</name>
    <dbReference type="NCBI Taxonomy" id="2815325"/>
    <lineage>
        <taxon>Bacteria</taxon>
        <taxon>Bacillati</taxon>
        <taxon>Bacillota</taxon>
        <taxon>Bacilli</taxon>
        <taxon>Lactobacillales</taxon>
        <taxon>Enterococcaceae</taxon>
        <taxon>Enterococcus</taxon>
    </lineage>
</organism>
<dbReference type="RefSeq" id="WP_207675059.1">
    <property type="nucleotide sequence ID" value="NZ_JAFREM010000029.1"/>
</dbReference>
<dbReference type="Gene3D" id="2.40.50.100">
    <property type="match status" value="1"/>
</dbReference>
<evidence type="ECO:0000256" key="1">
    <source>
        <dbReference type="ARBA" id="ARBA00023267"/>
    </source>
</evidence>
<feature type="compositionally biased region" description="Low complexity" evidence="2">
    <location>
        <begin position="31"/>
        <end position="46"/>
    </location>
</feature>
<dbReference type="Pfam" id="PF00364">
    <property type="entry name" value="Biotin_lipoyl"/>
    <property type="match status" value="1"/>
</dbReference>
<protein>
    <submittedName>
        <fullName evidence="4">Biotin/lipoyl-binding protein</fullName>
    </submittedName>
</protein>
<evidence type="ECO:0000313" key="4">
    <source>
        <dbReference type="EMBL" id="MBO1308071.1"/>
    </source>
</evidence>
<dbReference type="PANTHER" id="PTHR45266">
    <property type="entry name" value="OXALOACETATE DECARBOXYLASE ALPHA CHAIN"/>
    <property type="match status" value="1"/>
</dbReference>
<accession>A0ABS3LH80</accession>
<dbReference type="InterPro" id="IPR011053">
    <property type="entry name" value="Single_hybrid_motif"/>
</dbReference>
<feature type="region of interest" description="Disordered" evidence="2">
    <location>
        <begin position="24"/>
        <end position="52"/>
    </location>
</feature>